<keyword evidence="1" id="KW-0472">Membrane</keyword>
<reference evidence="2 3" key="1">
    <citation type="journal article" date="2014" name="Proc. Natl. Acad. Sci. U.S.A.">
        <title>Functional characterization of flavobacteria rhodopsins reveals a unique class of light-driven chloride pump in bacteria.</title>
        <authorList>
            <person name="Yoshizawa S."/>
            <person name="Kumagai Y."/>
            <person name="Kim H."/>
            <person name="Ogura Y."/>
            <person name="Hayashi T."/>
            <person name="Iwasaki W."/>
            <person name="DeLong E.F."/>
            <person name="Kogure K."/>
        </authorList>
    </citation>
    <scope>NUCLEOTIDE SEQUENCE [LARGE SCALE GENOMIC DNA]</scope>
    <source>
        <strain evidence="2 3">S1-08</strain>
    </source>
</reference>
<evidence type="ECO:0000313" key="2">
    <source>
        <dbReference type="EMBL" id="BAO54986.1"/>
    </source>
</evidence>
<keyword evidence="1" id="KW-1133">Transmembrane helix</keyword>
<feature type="transmembrane region" description="Helical" evidence="1">
    <location>
        <begin position="12"/>
        <end position="30"/>
    </location>
</feature>
<keyword evidence="1" id="KW-0812">Transmembrane</keyword>
<dbReference type="AlphaFoldDB" id="W8VZQ5"/>
<evidence type="ECO:0000256" key="1">
    <source>
        <dbReference type="SAM" id="Phobius"/>
    </source>
</evidence>
<dbReference type="Proteomes" id="UP000031760">
    <property type="component" value="Chromosome"/>
</dbReference>
<gene>
    <name evidence="2" type="ORF">NMS_0977</name>
</gene>
<organism evidence="2 3">
    <name type="scientific">Nonlabens marinus S1-08</name>
    <dbReference type="NCBI Taxonomy" id="1454201"/>
    <lineage>
        <taxon>Bacteria</taxon>
        <taxon>Pseudomonadati</taxon>
        <taxon>Bacteroidota</taxon>
        <taxon>Flavobacteriia</taxon>
        <taxon>Flavobacteriales</taxon>
        <taxon>Flavobacteriaceae</taxon>
        <taxon>Nonlabens</taxon>
    </lineage>
</organism>
<dbReference type="KEGG" id="nmf:NMS_0977"/>
<protein>
    <submittedName>
        <fullName evidence="2">Uncharacterized protein</fullName>
    </submittedName>
</protein>
<dbReference type="HOGENOM" id="CLU_3045886_0_0_10"/>
<keyword evidence="3" id="KW-1185">Reference proteome</keyword>
<proteinExistence type="predicted"/>
<evidence type="ECO:0000313" key="3">
    <source>
        <dbReference type="Proteomes" id="UP000031760"/>
    </source>
</evidence>
<accession>W8VZQ5</accession>
<name>W8VZQ5_9FLAO</name>
<dbReference type="EMBL" id="AP014548">
    <property type="protein sequence ID" value="BAO54986.1"/>
    <property type="molecule type" value="Genomic_DNA"/>
</dbReference>
<sequence length="54" mass="6385">MEKKIRFRRLFLYNFIALKIAIIAPVFAGTSSRKFKTGLISLSRKRNYLQHQNV</sequence>